<name>A0A2G2WFW4_CAPBA</name>
<feature type="compositionally biased region" description="Gly residues" evidence="1">
    <location>
        <begin position="126"/>
        <end position="140"/>
    </location>
</feature>
<reference evidence="3" key="2">
    <citation type="journal article" date="2017" name="J. Anim. Genet.">
        <title>Multiple reference genome sequences of hot pepper reveal the massive evolution of plant disease resistance genes by retroduplication.</title>
        <authorList>
            <person name="Kim S."/>
            <person name="Park J."/>
            <person name="Yeom S.-I."/>
            <person name="Kim Y.-M."/>
            <person name="Seo E."/>
            <person name="Kim K.-T."/>
            <person name="Kim M.-S."/>
            <person name="Lee J.M."/>
            <person name="Cheong K."/>
            <person name="Shin H.-S."/>
            <person name="Kim S.-B."/>
            <person name="Han K."/>
            <person name="Lee J."/>
            <person name="Park M."/>
            <person name="Lee H.-A."/>
            <person name="Lee H.-Y."/>
            <person name="Lee Y."/>
            <person name="Oh S."/>
            <person name="Lee J.H."/>
            <person name="Choi E."/>
            <person name="Choi E."/>
            <person name="Lee S.E."/>
            <person name="Jeon J."/>
            <person name="Kim H."/>
            <person name="Choi G."/>
            <person name="Song H."/>
            <person name="Lee J."/>
            <person name="Lee S.-C."/>
            <person name="Kwon J.-K."/>
            <person name="Lee H.-Y."/>
            <person name="Koo N."/>
            <person name="Hong Y."/>
            <person name="Kim R.W."/>
            <person name="Kang W.-H."/>
            <person name="Huh J.H."/>
            <person name="Kang B.-C."/>
            <person name="Yang T.-J."/>
            <person name="Lee Y.-H."/>
            <person name="Bennetzen J.L."/>
            <person name="Choi D."/>
        </authorList>
    </citation>
    <scope>NUCLEOTIDE SEQUENCE [LARGE SCALE GENOMIC DNA]</scope>
    <source>
        <strain evidence="3">cv. PBC81</strain>
    </source>
</reference>
<gene>
    <name evidence="2" type="ORF">CQW23_18163</name>
</gene>
<keyword evidence="3" id="KW-1185">Reference proteome</keyword>
<protein>
    <recommendedName>
        <fullName evidence="4">F-box domain-containing protein</fullName>
    </recommendedName>
</protein>
<comment type="caution">
    <text evidence="2">The sequence shown here is derived from an EMBL/GenBank/DDBJ whole genome shotgun (WGS) entry which is preliminary data.</text>
</comment>
<sequence>MDVPLFVSWLDAVRKMPCFNLRSLSLVVDDISDDLFITVVHSVPRLVELDIEGQTFYGAIDMGLDQHWTAGSEVLRIRLELVKLGGFAKVKKFEVLTSPILSDLLFDDMIGVARDGNSKRHRTGEEVGGGSGGDEGGGGRSKGDFEPSMDRFPKHIKIKAFEKIDLSSLCTVTCVSPIFNSAFTHFPSVSSSDLSPDEGSEAEMVRSCDKEGHGCPSAEV</sequence>
<evidence type="ECO:0000256" key="1">
    <source>
        <dbReference type="SAM" id="MobiDB-lite"/>
    </source>
</evidence>
<feature type="region of interest" description="Disordered" evidence="1">
    <location>
        <begin position="117"/>
        <end position="150"/>
    </location>
</feature>
<proteinExistence type="predicted"/>
<accession>A0A2G2WFW4</accession>
<evidence type="ECO:0000313" key="2">
    <source>
        <dbReference type="EMBL" id="PHT44138.1"/>
    </source>
</evidence>
<reference evidence="2 3" key="1">
    <citation type="journal article" date="2017" name="Genome Biol.">
        <title>New reference genome sequences of hot pepper reveal the massive evolution of plant disease-resistance genes by retroduplication.</title>
        <authorList>
            <person name="Kim S."/>
            <person name="Park J."/>
            <person name="Yeom S.I."/>
            <person name="Kim Y.M."/>
            <person name="Seo E."/>
            <person name="Kim K.T."/>
            <person name="Kim M.S."/>
            <person name="Lee J.M."/>
            <person name="Cheong K."/>
            <person name="Shin H.S."/>
            <person name="Kim S.B."/>
            <person name="Han K."/>
            <person name="Lee J."/>
            <person name="Park M."/>
            <person name="Lee H.A."/>
            <person name="Lee H.Y."/>
            <person name="Lee Y."/>
            <person name="Oh S."/>
            <person name="Lee J.H."/>
            <person name="Choi E."/>
            <person name="Choi E."/>
            <person name="Lee S.E."/>
            <person name="Jeon J."/>
            <person name="Kim H."/>
            <person name="Choi G."/>
            <person name="Song H."/>
            <person name="Lee J."/>
            <person name="Lee S.C."/>
            <person name="Kwon J.K."/>
            <person name="Lee H.Y."/>
            <person name="Koo N."/>
            <person name="Hong Y."/>
            <person name="Kim R.W."/>
            <person name="Kang W.H."/>
            <person name="Huh J.H."/>
            <person name="Kang B.C."/>
            <person name="Yang T.J."/>
            <person name="Lee Y.H."/>
            <person name="Bennetzen J.L."/>
            <person name="Choi D."/>
        </authorList>
    </citation>
    <scope>NUCLEOTIDE SEQUENCE [LARGE SCALE GENOMIC DNA]</scope>
    <source>
        <strain evidence="3">cv. PBC81</strain>
    </source>
</reference>
<evidence type="ECO:0008006" key="4">
    <source>
        <dbReference type="Google" id="ProtNLM"/>
    </source>
</evidence>
<evidence type="ECO:0000313" key="3">
    <source>
        <dbReference type="Proteomes" id="UP000224567"/>
    </source>
</evidence>
<dbReference type="Proteomes" id="UP000224567">
    <property type="component" value="Unassembled WGS sequence"/>
</dbReference>
<organism evidence="2 3">
    <name type="scientific">Capsicum baccatum</name>
    <name type="common">Peruvian pepper</name>
    <dbReference type="NCBI Taxonomy" id="33114"/>
    <lineage>
        <taxon>Eukaryota</taxon>
        <taxon>Viridiplantae</taxon>
        <taxon>Streptophyta</taxon>
        <taxon>Embryophyta</taxon>
        <taxon>Tracheophyta</taxon>
        <taxon>Spermatophyta</taxon>
        <taxon>Magnoliopsida</taxon>
        <taxon>eudicotyledons</taxon>
        <taxon>Gunneridae</taxon>
        <taxon>Pentapetalae</taxon>
        <taxon>asterids</taxon>
        <taxon>lamiids</taxon>
        <taxon>Solanales</taxon>
        <taxon>Solanaceae</taxon>
        <taxon>Solanoideae</taxon>
        <taxon>Capsiceae</taxon>
        <taxon>Capsicum</taxon>
    </lineage>
</organism>
<dbReference type="AlphaFoldDB" id="A0A2G2WFW4"/>
<feature type="compositionally biased region" description="Basic and acidic residues" evidence="1">
    <location>
        <begin position="141"/>
        <end position="150"/>
    </location>
</feature>
<dbReference type="EMBL" id="MLFT02000007">
    <property type="protein sequence ID" value="PHT44138.1"/>
    <property type="molecule type" value="Genomic_DNA"/>
</dbReference>